<comment type="subunit">
    <text evidence="15">Homotetramer. Interacts with PCTP.</text>
</comment>
<dbReference type="InterPro" id="IPR029069">
    <property type="entry name" value="HotDog_dom_sf"/>
</dbReference>
<dbReference type="InterPro" id="IPR006683">
    <property type="entry name" value="Thioestr_dom"/>
</dbReference>
<name>A0A067FN98_CITSI</name>
<evidence type="ECO:0000256" key="1">
    <source>
        <dbReference type="ARBA" id="ARBA00004123"/>
    </source>
</evidence>
<proteinExistence type="inferred from homology"/>
<dbReference type="GO" id="GO:0005634">
    <property type="term" value="C:nucleus"/>
    <property type="evidence" value="ECO:0007669"/>
    <property type="project" value="UniProtKB-SubCell"/>
</dbReference>
<evidence type="ECO:0000256" key="2">
    <source>
        <dbReference type="ARBA" id="ARBA00004173"/>
    </source>
</evidence>
<sequence length="148" mass="16136">MRMKEDDDALQASIKMLERTSKGVECSELEAITFQGIQAVELRTGFLRCYFVIPIHAADQDGNWHAGAIATLIDGLGALTVNSFTGKSKASVDLTISLYYSAKIQEEVEIEAKVVGSRGKLTSVLVEVKRKGNGELIALGKNWMTSKL</sequence>
<evidence type="ECO:0000256" key="3">
    <source>
        <dbReference type="ARBA" id="ARBA00004186"/>
    </source>
</evidence>
<evidence type="ECO:0000313" key="20">
    <source>
        <dbReference type="EMBL" id="KDO68843.1"/>
    </source>
</evidence>
<dbReference type="PANTHER" id="PTHR21660">
    <property type="entry name" value="THIOESTERASE SUPERFAMILY MEMBER-RELATED"/>
    <property type="match status" value="1"/>
</dbReference>
<comment type="subcellular location">
    <subcellularLocation>
        <location evidence="3">Cytoplasm</location>
        <location evidence="3">Cytoskeleton</location>
        <location evidence="3">Spindle</location>
    </subcellularLocation>
    <subcellularLocation>
        <location evidence="4">Cytoplasm</location>
        <location evidence="4">Cytosol</location>
    </subcellularLocation>
    <subcellularLocation>
        <location evidence="2">Mitochondrion</location>
    </subcellularLocation>
    <subcellularLocation>
        <location evidence="1">Nucleus</location>
    </subcellularLocation>
</comment>
<keyword evidence="7" id="KW-0378">Hydrolase</keyword>
<evidence type="ECO:0000256" key="5">
    <source>
        <dbReference type="ARBA" id="ARBA00008324"/>
    </source>
</evidence>
<accession>A0A067FN98</accession>
<evidence type="ECO:0000256" key="6">
    <source>
        <dbReference type="ARBA" id="ARBA00022490"/>
    </source>
</evidence>
<keyword evidence="9" id="KW-0443">Lipid metabolism</keyword>
<dbReference type="EMBL" id="KK784894">
    <property type="protein sequence ID" value="KDO68843.1"/>
    <property type="molecule type" value="Genomic_DNA"/>
</dbReference>
<keyword evidence="12" id="KW-0539">Nucleus</keyword>
<dbReference type="eggNOG" id="KOG3328">
    <property type="taxonomic scope" value="Eukaryota"/>
</dbReference>
<dbReference type="Pfam" id="PF03061">
    <property type="entry name" value="4HBT"/>
    <property type="match status" value="1"/>
</dbReference>
<dbReference type="GO" id="GO:0005829">
    <property type="term" value="C:cytosol"/>
    <property type="evidence" value="ECO:0007669"/>
    <property type="project" value="UniProtKB-SubCell"/>
</dbReference>
<dbReference type="KEGG" id="cit:102606775"/>
<keyword evidence="11" id="KW-0206">Cytoskeleton</keyword>
<keyword evidence="6" id="KW-0963">Cytoplasm</keyword>
<dbReference type="GO" id="GO:0047617">
    <property type="term" value="F:fatty acyl-CoA hydrolase activity"/>
    <property type="evidence" value="ECO:0000318"/>
    <property type="project" value="GO_Central"/>
</dbReference>
<evidence type="ECO:0000259" key="19">
    <source>
        <dbReference type="Pfam" id="PF03061"/>
    </source>
</evidence>
<evidence type="ECO:0000256" key="4">
    <source>
        <dbReference type="ARBA" id="ARBA00004514"/>
    </source>
</evidence>
<comment type="function">
    <text evidence="14">Catalyzes the hydrolysis of acyl-CoAs into free fatty acids and coenzyme A (CoASH), regulating their respective intracellular levels. Has acyl-CoA thioesterase activity towards medium (C12) and long-chain (C18) fatty acyl-CoA substrates. Can also hydrolyze 3-hydroxyphenylacetyl-CoA and 3,4-dihydroxyphenylacetyl-CoA (in vitro). May play a role in controlling adaptive thermogenesis.</text>
</comment>
<evidence type="ECO:0000256" key="15">
    <source>
        <dbReference type="ARBA" id="ARBA00064709"/>
    </source>
</evidence>
<evidence type="ECO:0000256" key="13">
    <source>
        <dbReference type="ARBA" id="ARBA00052976"/>
    </source>
</evidence>
<protein>
    <recommendedName>
        <fullName evidence="16">Acyl-coenzyme A thioesterase 13</fullName>
    </recommendedName>
    <alternativeName>
        <fullName evidence="17">Hotdog-fold thioesterase superfamily member 2</fullName>
    </alternativeName>
    <alternativeName>
        <fullName evidence="18">Thioesterase superfamily member 2</fullName>
    </alternativeName>
</protein>
<dbReference type="SUPFAM" id="SSF54637">
    <property type="entry name" value="Thioesterase/thiol ester dehydrase-isomerase"/>
    <property type="match status" value="1"/>
</dbReference>
<reference evidence="20 21" key="1">
    <citation type="submission" date="2014-04" db="EMBL/GenBank/DDBJ databases">
        <authorList>
            <consortium name="International Citrus Genome Consortium"/>
            <person name="Gmitter F."/>
            <person name="Chen C."/>
            <person name="Farmerie W."/>
            <person name="Harkins T."/>
            <person name="Desany B."/>
            <person name="Mohiuddin M."/>
            <person name="Kodira C."/>
            <person name="Borodovsky M."/>
            <person name="Lomsadze A."/>
            <person name="Burns P."/>
            <person name="Jenkins J."/>
            <person name="Prochnik S."/>
            <person name="Shu S."/>
            <person name="Chapman J."/>
            <person name="Pitluck S."/>
            <person name="Schmutz J."/>
            <person name="Rokhsar D."/>
        </authorList>
    </citation>
    <scope>NUCLEOTIDE SEQUENCE</scope>
</reference>
<evidence type="ECO:0000256" key="16">
    <source>
        <dbReference type="ARBA" id="ARBA00067273"/>
    </source>
</evidence>
<dbReference type="FunFam" id="3.10.129.10:FF:000021">
    <property type="entry name" value="Acyl-coenzyme A thioesterase 13"/>
    <property type="match status" value="1"/>
</dbReference>
<dbReference type="InterPro" id="IPR039298">
    <property type="entry name" value="ACOT13"/>
</dbReference>
<evidence type="ECO:0000256" key="7">
    <source>
        <dbReference type="ARBA" id="ARBA00022801"/>
    </source>
</evidence>
<dbReference type="STRING" id="2711.A0A067FN98"/>
<keyword evidence="8" id="KW-0007">Acetylation</keyword>
<keyword evidence="10" id="KW-0496">Mitochondrion</keyword>
<evidence type="ECO:0000256" key="12">
    <source>
        <dbReference type="ARBA" id="ARBA00023242"/>
    </source>
</evidence>
<evidence type="ECO:0000256" key="14">
    <source>
        <dbReference type="ARBA" id="ARBA00058205"/>
    </source>
</evidence>
<dbReference type="GO" id="GO:0006629">
    <property type="term" value="P:lipid metabolic process"/>
    <property type="evidence" value="ECO:0007669"/>
    <property type="project" value="UniProtKB-KW"/>
</dbReference>
<dbReference type="Gene3D" id="3.10.129.10">
    <property type="entry name" value="Hotdog Thioesterase"/>
    <property type="match status" value="1"/>
</dbReference>
<gene>
    <name evidence="20" type="ORF">CISIN_1g032065mg</name>
</gene>
<organism evidence="20 21">
    <name type="scientific">Citrus sinensis</name>
    <name type="common">Sweet orange</name>
    <name type="synonym">Citrus aurantium var. sinensis</name>
    <dbReference type="NCBI Taxonomy" id="2711"/>
    <lineage>
        <taxon>Eukaryota</taxon>
        <taxon>Viridiplantae</taxon>
        <taxon>Streptophyta</taxon>
        <taxon>Embryophyta</taxon>
        <taxon>Tracheophyta</taxon>
        <taxon>Spermatophyta</taxon>
        <taxon>Magnoliopsida</taxon>
        <taxon>eudicotyledons</taxon>
        <taxon>Gunneridae</taxon>
        <taxon>Pentapetalae</taxon>
        <taxon>rosids</taxon>
        <taxon>malvids</taxon>
        <taxon>Sapindales</taxon>
        <taxon>Rutaceae</taxon>
        <taxon>Aurantioideae</taxon>
        <taxon>Citrus</taxon>
    </lineage>
</organism>
<evidence type="ECO:0000256" key="17">
    <source>
        <dbReference type="ARBA" id="ARBA00081533"/>
    </source>
</evidence>
<evidence type="ECO:0000256" key="18">
    <source>
        <dbReference type="ARBA" id="ARBA00083956"/>
    </source>
</evidence>
<dbReference type="CDD" id="cd03443">
    <property type="entry name" value="PaaI_thioesterase"/>
    <property type="match status" value="1"/>
</dbReference>
<evidence type="ECO:0000256" key="9">
    <source>
        <dbReference type="ARBA" id="ARBA00023098"/>
    </source>
</evidence>
<evidence type="ECO:0000256" key="11">
    <source>
        <dbReference type="ARBA" id="ARBA00023212"/>
    </source>
</evidence>
<dbReference type="PANTHER" id="PTHR21660:SF1">
    <property type="entry name" value="ACYL-COENZYME A THIOESTERASE 13"/>
    <property type="match status" value="1"/>
</dbReference>
<evidence type="ECO:0000256" key="8">
    <source>
        <dbReference type="ARBA" id="ARBA00022990"/>
    </source>
</evidence>
<dbReference type="GO" id="GO:0005819">
    <property type="term" value="C:spindle"/>
    <property type="evidence" value="ECO:0007669"/>
    <property type="project" value="UniProtKB-SubCell"/>
</dbReference>
<keyword evidence="21" id="KW-1185">Reference proteome</keyword>
<comment type="catalytic activity">
    <reaction evidence="13">
        <text>a fatty acyl-CoA + H2O = a fatty acid + CoA + H(+)</text>
        <dbReference type="Rhea" id="RHEA:16781"/>
        <dbReference type="ChEBI" id="CHEBI:15377"/>
        <dbReference type="ChEBI" id="CHEBI:15378"/>
        <dbReference type="ChEBI" id="CHEBI:28868"/>
        <dbReference type="ChEBI" id="CHEBI:57287"/>
        <dbReference type="ChEBI" id="CHEBI:77636"/>
    </reaction>
    <physiologicalReaction direction="left-to-right" evidence="13">
        <dbReference type="Rhea" id="RHEA:16782"/>
    </physiologicalReaction>
</comment>
<dbReference type="OrthoDB" id="46529at2759"/>
<dbReference type="PaxDb" id="2711-XP_006479784.1"/>
<feature type="domain" description="Thioesterase" evidence="19">
    <location>
        <begin position="62"/>
        <end position="135"/>
    </location>
</feature>
<evidence type="ECO:0000256" key="10">
    <source>
        <dbReference type="ARBA" id="ARBA00023128"/>
    </source>
</evidence>
<comment type="similarity">
    <text evidence="5">Belongs to the thioesterase PaaI family.</text>
</comment>
<dbReference type="Proteomes" id="UP000027120">
    <property type="component" value="Unassembled WGS sequence"/>
</dbReference>
<dbReference type="GO" id="GO:0005739">
    <property type="term" value="C:mitochondrion"/>
    <property type="evidence" value="ECO:0007669"/>
    <property type="project" value="UniProtKB-SubCell"/>
</dbReference>
<dbReference type="AlphaFoldDB" id="A0A067FN98"/>
<dbReference type="SMR" id="A0A067FN98"/>
<evidence type="ECO:0000313" key="21">
    <source>
        <dbReference type="Proteomes" id="UP000027120"/>
    </source>
</evidence>